<dbReference type="InterPro" id="IPR015422">
    <property type="entry name" value="PyrdxlP-dep_Trfase_small"/>
</dbReference>
<gene>
    <name evidence="1" type="ORF">GCM10012275_06880</name>
</gene>
<dbReference type="InterPro" id="IPR015421">
    <property type="entry name" value="PyrdxlP-dep_Trfase_major"/>
</dbReference>
<dbReference type="Proteomes" id="UP000637578">
    <property type="component" value="Unassembled WGS sequence"/>
</dbReference>
<dbReference type="AlphaFoldDB" id="A0A8J3FUU9"/>
<name>A0A8J3FUU9_9PSEU</name>
<dbReference type="EMBL" id="BMMK01000002">
    <property type="protein sequence ID" value="GGM38538.1"/>
    <property type="molecule type" value="Genomic_DNA"/>
</dbReference>
<sequence length="360" mass="38775">MVGETARAPRRDRVSVTAVRHAFGESFDLEPGYLNTAAMGVPPRRAAAVMAEEVTRWARGRCQPTDYDRDVATARAAFGRLVGVGADRVVLGASVSQLVGLIAANLPVGARVLVARNDFPSVRFPFLARRPDVIVDEVELDHVPDEVAGHDLVAVSVVQFGDGRIVDLEALRSAAEASGARVLLDATQALGWLPLRLDWADHVVGAGYKWLLAPRGPAWLTVHPDRWAELVPYAANWYAAEDPWQGVTGGSLQLAGDARRFDLSPVWMAHRGAAMTLPWLAGLDLSAVHRHCVGLANGFRAALDLPPADSAITTLDRPDAAERLAAHGVVASVRNGRTRLAFHLYNTEEDVALALAALRR</sequence>
<keyword evidence="2" id="KW-1185">Reference proteome</keyword>
<dbReference type="Gene3D" id="3.40.640.10">
    <property type="entry name" value="Type I PLP-dependent aspartate aminotransferase-like (Major domain)"/>
    <property type="match status" value="1"/>
</dbReference>
<keyword evidence="1" id="KW-0808">Transferase</keyword>
<dbReference type="InterPro" id="IPR015424">
    <property type="entry name" value="PyrdxlP-dep_Trfase"/>
</dbReference>
<evidence type="ECO:0000313" key="2">
    <source>
        <dbReference type="Proteomes" id="UP000637578"/>
    </source>
</evidence>
<dbReference type="GO" id="GO:0008483">
    <property type="term" value="F:transaminase activity"/>
    <property type="evidence" value="ECO:0007669"/>
    <property type="project" value="UniProtKB-KW"/>
</dbReference>
<dbReference type="PANTHER" id="PTHR43586:SF21">
    <property type="entry name" value="PYRIDOXAL PHOSPHATE (PLP)-DEPENDENT ASPARTATE AMINOTRANSFERASE SUPERFAMILY"/>
    <property type="match status" value="1"/>
</dbReference>
<keyword evidence="1" id="KW-0032">Aminotransferase</keyword>
<proteinExistence type="predicted"/>
<organism evidence="1 2">
    <name type="scientific">Longimycelium tulufanense</name>
    <dbReference type="NCBI Taxonomy" id="907463"/>
    <lineage>
        <taxon>Bacteria</taxon>
        <taxon>Bacillati</taxon>
        <taxon>Actinomycetota</taxon>
        <taxon>Actinomycetes</taxon>
        <taxon>Pseudonocardiales</taxon>
        <taxon>Pseudonocardiaceae</taxon>
        <taxon>Longimycelium</taxon>
    </lineage>
</organism>
<comment type="caution">
    <text evidence="1">The sequence shown here is derived from an EMBL/GenBank/DDBJ whole genome shotgun (WGS) entry which is preliminary data.</text>
</comment>
<evidence type="ECO:0000313" key="1">
    <source>
        <dbReference type="EMBL" id="GGM38538.1"/>
    </source>
</evidence>
<dbReference type="SUPFAM" id="SSF53383">
    <property type="entry name" value="PLP-dependent transferases"/>
    <property type="match status" value="1"/>
</dbReference>
<reference evidence="1" key="2">
    <citation type="submission" date="2020-09" db="EMBL/GenBank/DDBJ databases">
        <authorList>
            <person name="Sun Q."/>
            <person name="Zhou Y."/>
        </authorList>
    </citation>
    <scope>NUCLEOTIDE SEQUENCE</scope>
    <source>
        <strain evidence="1">CGMCC 4.5737</strain>
    </source>
</reference>
<dbReference type="Gene3D" id="3.90.1150.10">
    <property type="entry name" value="Aspartate Aminotransferase, domain 1"/>
    <property type="match status" value="1"/>
</dbReference>
<protein>
    <submittedName>
        <fullName evidence="1">Aminotransferase class V</fullName>
    </submittedName>
</protein>
<dbReference type="PANTHER" id="PTHR43586">
    <property type="entry name" value="CYSTEINE DESULFURASE"/>
    <property type="match status" value="1"/>
</dbReference>
<accession>A0A8J3FUU9</accession>
<reference evidence="1" key="1">
    <citation type="journal article" date="2014" name="Int. J. Syst. Evol. Microbiol.">
        <title>Complete genome sequence of Corynebacterium casei LMG S-19264T (=DSM 44701T), isolated from a smear-ripened cheese.</title>
        <authorList>
            <consortium name="US DOE Joint Genome Institute (JGI-PGF)"/>
            <person name="Walter F."/>
            <person name="Albersmeier A."/>
            <person name="Kalinowski J."/>
            <person name="Ruckert C."/>
        </authorList>
    </citation>
    <scope>NUCLEOTIDE SEQUENCE</scope>
    <source>
        <strain evidence="1">CGMCC 4.5737</strain>
    </source>
</reference>